<dbReference type="OrthoDB" id="5092358at2759"/>
<dbReference type="EMBL" id="JABEXW010000426">
    <property type="protein sequence ID" value="KAF4964139.1"/>
    <property type="molecule type" value="Genomic_DNA"/>
</dbReference>
<proteinExistence type="predicted"/>
<reference evidence="1" key="1">
    <citation type="journal article" date="2020" name="BMC Genomics">
        <title>Correction to: Identification and distribution of gene clusters required for synthesis of sphingolipid metabolism inhibitors in diverse species of the filamentous fungus Fusarium.</title>
        <authorList>
            <person name="Kim H.S."/>
            <person name="Lohmar J.M."/>
            <person name="Busman M."/>
            <person name="Brown D.W."/>
            <person name="Naumann T.A."/>
            <person name="Divon H.H."/>
            <person name="Lysoe E."/>
            <person name="Uhlig S."/>
            <person name="Proctor R.H."/>
        </authorList>
    </citation>
    <scope>NUCLEOTIDE SEQUENCE</scope>
    <source>
        <strain evidence="1">NRRL 20472</strain>
    </source>
</reference>
<organism evidence="1 2">
    <name type="scientific">Fusarium sarcochroum</name>
    <dbReference type="NCBI Taxonomy" id="1208366"/>
    <lineage>
        <taxon>Eukaryota</taxon>
        <taxon>Fungi</taxon>
        <taxon>Dikarya</taxon>
        <taxon>Ascomycota</taxon>
        <taxon>Pezizomycotina</taxon>
        <taxon>Sordariomycetes</taxon>
        <taxon>Hypocreomycetidae</taxon>
        <taxon>Hypocreales</taxon>
        <taxon>Nectriaceae</taxon>
        <taxon>Fusarium</taxon>
        <taxon>Fusarium lateritium species complex</taxon>
    </lineage>
</organism>
<evidence type="ECO:0000313" key="1">
    <source>
        <dbReference type="EMBL" id="KAF4964139.1"/>
    </source>
</evidence>
<dbReference type="AlphaFoldDB" id="A0A8H4TUF6"/>
<sequence length="602" mass="68203">MSKKTDPDWDELIVQLTSWVLTRHEPPDFGFAHIQAPPAIGKSVHLPHDLLWDIAYRDVTIYNVVPKFKKEAISKEFKELIDDMNEEATAEGKVVTSKVKTVTYEELLHKLESCRDRGAWNDLTKKAFRSSALILIHVDLDFSAEFLLALNAAVVFTATYAEQNPKASMRLATMSWGPFHPFIEGLYRLWDDTITNNPPPPSKDSHEFNHIRVERVNKGGILETLKAYVTHLGSDQKHTILRFDDMGLIPDEWTDDAWVNAWGQTSVPHSLSQVGDLRFPGSFHTMLSAPTRWRLVTKMLAAGTVHIIPSQVRQRVVFDRMTGQAVQVAIKMSISDRQEQMIWPRRVDIEQSQVFVYTFDEYLVPQQSDPPRRMDAVNQQLGGFVAALANFGKWPVKTMDMLHLFGSDERTAIGEMTRRFQLQGLLQASVENSIIRFGLTLPPGVHDLFFKLLPEVRYDSRIAHFLVLPSTPRLVQVKSQTAALLLIGHANMAKIDWSIQGYDEDDGLERIRCLAASGRTSNIAAHGTLWSKLGLMKSTWAKHNNGMCDVDSAFNMVDGRVTISKPACESWTAHHKRLCKQLKWAGIAFEPMKDVFAEPHDI</sequence>
<protein>
    <submittedName>
        <fullName evidence="1">Uncharacterized protein</fullName>
    </submittedName>
</protein>
<name>A0A8H4TUF6_9HYPO</name>
<reference evidence="1" key="2">
    <citation type="submission" date="2020-05" db="EMBL/GenBank/DDBJ databases">
        <authorList>
            <person name="Kim H.-S."/>
            <person name="Proctor R.H."/>
            <person name="Brown D.W."/>
        </authorList>
    </citation>
    <scope>NUCLEOTIDE SEQUENCE</scope>
    <source>
        <strain evidence="1">NRRL 20472</strain>
    </source>
</reference>
<comment type="caution">
    <text evidence="1">The sequence shown here is derived from an EMBL/GenBank/DDBJ whole genome shotgun (WGS) entry which is preliminary data.</text>
</comment>
<evidence type="ECO:0000313" key="2">
    <source>
        <dbReference type="Proteomes" id="UP000622797"/>
    </source>
</evidence>
<dbReference type="Proteomes" id="UP000622797">
    <property type="component" value="Unassembled WGS sequence"/>
</dbReference>
<keyword evidence="2" id="KW-1185">Reference proteome</keyword>
<accession>A0A8H4TUF6</accession>
<gene>
    <name evidence="1" type="ORF">FSARC_7921</name>
</gene>